<feature type="domain" description="Pterin-binding" evidence="1">
    <location>
        <begin position="115"/>
        <end position="338"/>
    </location>
</feature>
<dbReference type="Pfam" id="PF14251">
    <property type="entry name" value="PterinBD-DUF4346"/>
    <property type="match status" value="1"/>
</dbReference>
<dbReference type="Pfam" id="PF20123">
    <property type="entry name" value="DUF6513"/>
    <property type="match status" value="1"/>
</dbReference>
<dbReference type="InterPro" id="IPR025595">
    <property type="entry name" value="PterinBD-DUF4346"/>
</dbReference>
<dbReference type="EMBL" id="FOQD01000006">
    <property type="protein sequence ID" value="SFI17217.1"/>
    <property type="molecule type" value="Genomic_DNA"/>
</dbReference>
<accession>A0A1I3G1D0</accession>
<dbReference type="InterPro" id="IPR011005">
    <property type="entry name" value="Dihydropteroate_synth-like_sf"/>
</dbReference>
<evidence type="ECO:0000313" key="3">
    <source>
        <dbReference type="Proteomes" id="UP000199518"/>
    </source>
</evidence>
<organism evidence="2 3">
    <name type="scientific">Planctomicrobium piriforme</name>
    <dbReference type="NCBI Taxonomy" id="1576369"/>
    <lineage>
        <taxon>Bacteria</taxon>
        <taxon>Pseudomonadati</taxon>
        <taxon>Planctomycetota</taxon>
        <taxon>Planctomycetia</taxon>
        <taxon>Planctomycetales</taxon>
        <taxon>Planctomycetaceae</taxon>
        <taxon>Planctomicrobium</taxon>
    </lineage>
</organism>
<proteinExistence type="predicted"/>
<dbReference type="Proteomes" id="UP000199518">
    <property type="component" value="Unassembled WGS sequence"/>
</dbReference>
<sequence length="477" mass="52976">MNELTGADAGGSLRILFVTGRLAEGLTRQVIAEVSAKSGFAWEVQVVGISVAALLHVDWLKRKLTIPGKFDRVIVPGWCQGDLRVLETAFGIPFTRGPKDVRDLGTFLGNEQQPPPDLSRYDIEILAEINHAPQLSEQVLVRQALDYRAAGADVIDLGCVPGGVWKDAGQAVRRLREAGLRVSIDSFERDEVELAVAAGAELVLSCNRSNVEWAAALDVEFVVIPDDPSQLETMWETASVLRERGRPFRLDPILEPIGFGFAASLARYQATRKRDVSLPIMMGIGNVTELSEVDSAGINFLLAAICQEQQIHSVLTTQVINWCRSSVAEFDKARRLVKYAIDNQTPPKRVNSELVLLRDAKVSTLGDETLRELSGQLKDPNYRIFVERGEIHVMNRDGYWRGRDAYELFDQFSIAGSGVDPSHAFYLGYELSKAVTALTLGKQYRQDEALQWGFLTMPEPSAHERRHRQRPVPGEPT</sequence>
<gene>
    <name evidence="2" type="ORF">SAMN05421753_106127</name>
</gene>
<keyword evidence="3" id="KW-1185">Reference proteome</keyword>
<dbReference type="InterPro" id="IPR045406">
    <property type="entry name" value="DUF6513"/>
</dbReference>
<dbReference type="AlphaFoldDB" id="A0A1I3G1D0"/>
<protein>
    <submittedName>
        <fullName evidence="2">Dihydropteroate synthase-related protein</fullName>
    </submittedName>
</protein>
<evidence type="ECO:0000259" key="1">
    <source>
        <dbReference type="PROSITE" id="PS50972"/>
    </source>
</evidence>
<dbReference type="STRING" id="1576369.SAMN05421753_106127"/>
<reference evidence="3" key="1">
    <citation type="submission" date="2016-10" db="EMBL/GenBank/DDBJ databases">
        <authorList>
            <person name="Varghese N."/>
            <person name="Submissions S."/>
        </authorList>
    </citation>
    <scope>NUCLEOTIDE SEQUENCE [LARGE SCALE GENOMIC DNA]</scope>
    <source>
        <strain evidence="3">DSM 26348</strain>
    </source>
</reference>
<dbReference type="PROSITE" id="PS50972">
    <property type="entry name" value="PTERIN_BINDING"/>
    <property type="match status" value="1"/>
</dbReference>
<dbReference type="GO" id="GO:0042558">
    <property type="term" value="P:pteridine-containing compound metabolic process"/>
    <property type="evidence" value="ECO:0007669"/>
    <property type="project" value="InterPro"/>
</dbReference>
<dbReference type="InterPro" id="IPR000489">
    <property type="entry name" value="Pterin-binding_dom"/>
</dbReference>
<dbReference type="SUPFAM" id="SSF51717">
    <property type="entry name" value="Dihydropteroate synthetase-like"/>
    <property type="match status" value="1"/>
</dbReference>
<evidence type="ECO:0000313" key="2">
    <source>
        <dbReference type="EMBL" id="SFI17217.1"/>
    </source>
</evidence>
<name>A0A1I3G1D0_9PLAN</name>